<reference evidence="2 3" key="1">
    <citation type="submission" date="2019-08" db="EMBL/GenBank/DDBJ databases">
        <title>Bacillus genomes from the desert of Cuatro Cienegas, Coahuila.</title>
        <authorList>
            <person name="Olmedo-Alvarez G."/>
        </authorList>
    </citation>
    <scope>NUCLEOTIDE SEQUENCE [LARGE SCALE GENOMIC DNA]</scope>
    <source>
        <strain evidence="2 3">CH87b_3T</strain>
    </source>
</reference>
<accession>A0A5D4U2Z1</accession>
<dbReference type="RefSeq" id="WP_148967609.1">
    <property type="nucleotide sequence ID" value="NZ_JBITUV010000011.1"/>
</dbReference>
<evidence type="ECO:0000256" key="1">
    <source>
        <dbReference type="SAM" id="Phobius"/>
    </source>
</evidence>
<dbReference type="OrthoDB" id="2640510at2"/>
<sequence length="89" mass="10254">MELYIFLAIFGLYVLISLLILPMQYRFLIALKAEEEKNRLKGKKQGEMYDAMNAGELSLHGNMQGNPLFFLANLFASILYRVRHGGDRK</sequence>
<keyword evidence="1" id="KW-0472">Membrane</keyword>
<evidence type="ECO:0000313" key="3">
    <source>
        <dbReference type="Proteomes" id="UP000324269"/>
    </source>
</evidence>
<organism evidence="2 3">
    <name type="scientific">Rossellomorea aquimaris</name>
    <dbReference type="NCBI Taxonomy" id="189382"/>
    <lineage>
        <taxon>Bacteria</taxon>
        <taxon>Bacillati</taxon>
        <taxon>Bacillota</taxon>
        <taxon>Bacilli</taxon>
        <taxon>Bacillales</taxon>
        <taxon>Bacillaceae</taxon>
        <taxon>Rossellomorea</taxon>
    </lineage>
</organism>
<gene>
    <name evidence="2" type="ORF">FZC85_02390</name>
</gene>
<dbReference type="Pfam" id="PF13133">
    <property type="entry name" value="DUF3949"/>
    <property type="match status" value="1"/>
</dbReference>
<keyword evidence="1" id="KW-1133">Transmembrane helix</keyword>
<proteinExistence type="predicted"/>
<dbReference type="AlphaFoldDB" id="A0A5D4U2Z1"/>
<keyword evidence="1" id="KW-0812">Transmembrane</keyword>
<protein>
    <submittedName>
        <fullName evidence="2">DUF3949 domain-containing protein</fullName>
    </submittedName>
</protein>
<dbReference type="Proteomes" id="UP000324269">
    <property type="component" value="Unassembled WGS sequence"/>
</dbReference>
<dbReference type="InterPro" id="IPR025032">
    <property type="entry name" value="DUF3949"/>
</dbReference>
<name>A0A5D4U2Z1_9BACI</name>
<evidence type="ECO:0000313" key="2">
    <source>
        <dbReference type="EMBL" id="TYS88310.1"/>
    </source>
</evidence>
<feature type="transmembrane region" description="Helical" evidence="1">
    <location>
        <begin position="6"/>
        <end position="29"/>
    </location>
</feature>
<dbReference type="EMBL" id="VTEZ01000001">
    <property type="protein sequence ID" value="TYS88310.1"/>
    <property type="molecule type" value="Genomic_DNA"/>
</dbReference>
<comment type="caution">
    <text evidence="2">The sequence shown here is derived from an EMBL/GenBank/DDBJ whole genome shotgun (WGS) entry which is preliminary data.</text>
</comment>